<dbReference type="EMBL" id="FZOD01000007">
    <property type="protein sequence ID" value="SNS28614.1"/>
    <property type="molecule type" value="Genomic_DNA"/>
</dbReference>
<comment type="subcellular location">
    <subcellularLocation>
        <location evidence="1">Membrane</location>
        <topology evidence="1">Multi-pass membrane protein</topology>
    </subcellularLocation>
</comment>
<evidence type="ECO:0000313" key="15">
    <source>
        <dbReference type="Proteomes" id="UP000198282"/>
    </source>
</evidence>
<reference evidence="14 15" key="1">
    <citation type="submission" date="2017-06" db="EMBL/GenBank/DDBJ databases">
        <authorList>
            <person name="Kim H.J."/>
            <person name="Triplett B.A."/>
        </authorList>
    </citation>
    <scope>NUCLEOTIDE SEQUENCE [LARGE SCALE GENOMIC DNA]</scope>
    <source>
        <strain evidence="14 15">CGMCC 4.2132</strain>
    </source>
</reference>
<evidence type="ECO:0000313" key="14">
    <source>
        <dbReference type="EMBL" id="SNS28614.1"/>
    </source>
</evidence>
<comment type="similarity">
    <text evidence="2">Belongs to the TMEM175 family.</text>
</comment>
<evidence type="ECO:0000256" key="3">
    <source>
        <dbReference type="ARBA" id="ARBA00022448"/>
    </source>
</evidence>
<evidence type="ECO:0000256" key="12">
    <source>
        <dbReference type="ARBA" id="ARBA00034430"/>
    </source>
</evidence>
<feature type="transmembrane region" description="Helical" evidence="13">
    <location>
        <begin position="146"/>
        <end position="164"/>
    </location>
</feature>
<evidence type="ECO:0000256" key="7">
    <source>
        <dbReference type="ARBA" id="ARBA00022958"/>
    </source>
</evidence>
<accession>A0A239D9S9</accession>
<keyword evidence="10 13" id="KW-0472">Membrane</keyword>
<feature type="transmembrane region" description="Helical" evidence="13">
    <location>
        <begin position="42"/>
        <end position="59"/>
    </location>
</feature>
<keyword evidence="7" id="KW-0630">Potassium</keyword>
<keyword evidence="5 13" id="KW-0812">Transmembrane</keyword>
<organism evidence="14 15">
    <name type="scientific">Streptosporangium subroseum</name>
    <dbReference type="NCBI Taxonomy" id="106412"/>
    <lineage>
        <taxon>Bacteria</taxon>
        <taxon>Bacillati</taxon>
        <taxon>Actinomycetota</taxon>
        <taxon>Actinomycetes</taxon>
        <taxon>Streptosporangiales</taxon>
        <taxon>Streptosporangiaceae</taxon>
        <taxon>Streptosporangium</taxon>
    </lineage>
</organism>
<dbReference type="Proteomes" id="UP000198282">
    <property type="component" value="Unassembled WGS sequence"/>
</dbReference>
<evidence type="ECO:0000256" key="1">
    <source>
        <dbReference type="ARBA" id="ARBA00004141"/>
    </source>
</evidence>
<feature type="transmembrane region" description="Helical" evidence="13">
    <location>
        <begin position="170"/>
        <end position="187"/>
    </location>
</feature>
<gene>
    <name evidence="14" type="ORF">SAMN05216276_100711</name>
</gene>
<feature type="transmembrane region" description="Helical" evidence="13">
    <location>
        <begin position="103"/>
        <end position="126"/>
    </location>
</feature>
<dbReference type="GO" id="GO:0005267">
    <property type="term" value="F:potassium channel activity"/>
    <property type="evidence" value="ECO:0007669"/>
    <property type="project" value="UniProtKB-KW"/>
</dbReference>
<evidence type="ECO:0000256" key="11">
    <source>
        <dbReference type="ARBA" id="ARBA00023303"/>
    </source>
</evidence>
<feature type="transmembrane region" description="Helical" evidence="13">
    <location>
        <begin position="71"/>
        <end position="91"/>
    </location>
</feature>
<dbReference type="InterPro" id="IPR010617">
    <property type="entry name" value="TMEM175-like"/>
</dbReference>
<dbReference type="GO" id="GO:0016020">
    <property type="term" value="C:membrane"/>
    <property type="evidence" value="ECO:0007669"/>
    <property type="project" value="UniProtKB-SubCell"/>
</dbReference>
<comment type="catalytic activity">
    <reaction evidence="12">
        <text>K(+)(in) = K(+)(out)</text>
        <dbReference type="Rhea" id="RHEA:29463"/>
        <dbReference type="ChEBI" id="CHEBI:29103"/>
    </reaction>
</comment>
<dbReference type="PANTHER" id="PTHR31462:SF5">
    <property type="entry name" value="ENDOSOMAL_LYSOSOMAL PROTON CHANNEL TMEM175"/>
    <property type="match status" value="1"/>
</dbReference>
<keyword evidence="15" id="KW-1185">Reference proteome</keyword>
<keyword evidence="4" id="KW-0633">Potassium transport</keyword>
<keyword evidence="11" id="KW-0407">Ion channel</keyword>
<keyword evidence="6" id="KW-0631">Potassium channel</keyword>
<evidence type="ECO:0000256" key="10">
    <source>
        <dbReference type="ARBA" id="ARBA00023136"/>
    </source>
</evidence>
<name>A0A239D9S9_9ACTN</name>
<evidence type="ECO:0000256" key="8">
    <source>
        <dbReference type="ARBA" id="ARBA00022989"/>
    </source>
</evidence>
<keyword evidence="9" id="KW-0406">Ion transport</keyword>
<evidence type="ECO:0000256" key="5">
    <source>
        <dbReference type="ARBA" id="ARBA00022692"/>
    </source>
</evidence>
<proteinExistence type="inferred from homology"/>
<evidence type="ECO:0000256" key="2">
    <source>
        <dbReference type="ARBA" id="ARBA00006920"/>
    </source>
</evidence>
<dbReference type="PANTHER" id="PTHR31462">
    <property type="entry name" value="ENDOSOMAL/LYSOSOMAL POTASSIUM CHANNEL TMEM175"/>
    <property type="match status" value="1"/>
</dbReference>
<sequence length="197" mass="21737">MFFSDAVVAIALTLLVLPLAEAVPEAVGQHVTSLEVITENQWQIYSFLLSFIVIARLWISHHHVFAQVTSYNTSLVVANLGWLLTIVVLPFPTEMVGAFGGDGFTTLFYIGTILAGSICQLVIILIIRGNPELRVSSRELPDRQRFGSMVNTVIMLLALTLTALVPRVGYFSILLLLLTPAVFRLRYRRPATGGPRV</sequence>
<keyword evidence="8 13" id="KW-1133">Transmembrane helix</keyword>
<evidence type="ECO:0000256" key="9">
    <source>
        <dbReference type="ARBA" id="ARBA00023065"/>
    </source>
</evidence>
<dbReference type="GO" id="GO:0015252">
    <property type="term" value="F:proton channel activity"/>
    <property type="evidence" value="ECO:0007669"/>
    <property type="project" value="InterPro"/>
</dbReference>
<keyword evidence="3" id="KW-0813">Transport</keyword>
<evidence type="ECO:0000256" key="6">
    <source>
        <dbReference type="ARBA" id="ARBA00022826"/>
    </source>
</evidence>
<evidence type="ECO:0000256" key="13">
    <source>
        <dbReference type="SAM" id="Phobius"/>
    </source>
</evidence>
<evidence type="ECO:0000256" key="4">
    <source>
        <dbReference type="ARBA" id="ARBA00022538"/>
    </source>
</evidence>
<dbReference type="AlphaFoldDB" id="A0A239D9S9"/>
<protein>
    <submittedName>
        <fullName evidence="14">Uncharacterized membrane protein</fullName>
    </submittedName>
</protein>
<dbReference type="Pfam" id="PF06736">
    <property type="entry name" value="TMEM175"/>
    <property type="match status" value="1"/>
</dbReference>